<organism evidence="2 3">
    <name type="scientific">Limnoraphis robusta CS-951</name>
    <dbReference type="NCBI Taxonomy" id="1637645"/>
    <lineage>
        <taxon>Bacteria</taxon>
        <taxon>Bacillati</taxon>
        <taxon>Cyanobacteriota</taxon>
        <taxon>Cyanophyceae</taxon>
        <taxon>Oscillatoriophycideae</taxon>
        <taxon>Oscillatoriales</taxon>
        <taxon>Sirenicapillariaceae</taxon>
        <taxon>Limnoraphis</taxon>
    </lineage>
</organism>
<dbReference type="CDD" id="cd00761">
    <property type="entry name" value="Glyco_tranf_GTA_type"/>
    <property type="match status" value="1"/>
</dbReference>
<dbReference type="RefSeq" id="WP_046277843.1">
    <property type="nucleotide sequence ID" value="NZ_LATL02000069.1"/>
</dbReference>
<sequence>MSTASKLPRISVVIPAYNCDRYVAQAVESVLHQTYSSVEIIVIDDGSQDNTRQVLQPYSAQIRYVYQDNQGVSVARNHGIHLAQGEFVAFLDADDVFLRDKLAAQLAVFEANPKLGIVHSGWRRINQQGETLMDVQPWEMVPELNLESWLRWKPFGTMGTLMFRRNWLEEVGGFEPGLTHAEDVDLILRLALKGCEAEWLRQSTVCYRQHDQNTMRDGISQAKSINWVLERFLSREDIPLEIRLIEKWVRYSTLVWSSWYLYYTGFSPEMVQYLQKSWHHSPYLAVETVMNWMESFTQYSMNLGDDFDADKLSEIPEWKMLMEWVVEKMFQPHQNH</sequence>
<dbReference type="InterPro" id="IPR050834">
    <property type="entry name" value="Glycosyltransf_2"/>
</dbReference>
<dbReference type="GO" id="GO:0016740">
    <property type="term" value="F:transferase activity"/>
    <property type="evidence" value="ECO:0007669"/>
    <property type="project" value="UniProtKB-KW"/>
</dbReference>
<dbReference type="PATRIC" id="fig|1637645.4.peg.1344"/>
<protein>
    <submittedName>
        <fullName evidence="2">Glycosyl transferase</fullName>
    </submittedName>
</protein>
<accession>A0A0F5YIN0</accession>
<proteinExistence type="predicted"/>
<dbReference type="InterPro" id="IPR029044">
    <property type="entry name" value="Nucleotide-diphossugar_trans"/>
</dbReference>
<dbReference type="AlphaFoldDB" id="A0A0F5YIN0"/>
<evidence type="ECO:0000313" key="3">
    <source>
        <dbReference type="Proteomes" id="UP000033607"/>
    </source>
</evidence>
<dbReference type="OrthoDB" id="440227at2"/>
<gene>
    <name evidence="2" type="ORF">WN50_07200</name>
</gene>
<dbReference type="EMBL" id="LATL02000069">
    <property type="protein sequence ID" value="KKD38741.1"/>
    <property type="molecule type" value="Genomic_DNA"/>
</dbReference>
<name>A0A0F5YIN0_9CYAN</name>
<dbReference type="InterPro" id="IPR001173">
    <property type="entry name" value="Glyco_trans_2-like"/>
</dbReference>
<comment type="caution">
    <text evidence="2">The sequence shown here is derived from an EMBL/GenBank/DDBJ whole genome shotgun (WGS) entry which is preliminary data.</text>
</comment>
<dbReference type="Pfam" id="PF00535">
    <property type="entry name" value="Glycos_transf_2"/>
    <property type="match status" value="1"/>
</dbReference>
<dbReference type="PANTHER" id="PTHR43685">
    <property type="entry name" value="GLYCOSYLTRANSFERASE"/>
    <property type="match status" value="1"/>
</dbReference>
<evidence type="ECO:0000259" key="1">
    <source>
        <dbReference type="Pfam" id="PF00535"/>
    </source>
</evidence>
<dbReference type="PANTHER" id="PTHR43685:SF11">
    <property type="entry name" value="GLYCOSYLTRANSFERASE TAGX-RELATED"/>
    <property type="match status" value="1"/>
</dbReference>
<dbReference type="Proteomes" id="UP000033607">
    <property type="component" value="Unassembled WGS sequence"/>
</dbReference>
<dbReference type="Gene3D" id="3.90.550.10">
    <property type="entry name" value="Spore Coat Polysaccharide Biosynthesis Protein SpsA, Chain A"/>
    <property type="match status" value="1"/>
</dbReference>
<reference evidence="2 3" key="1">
    <citation type="submission" date="2015-06" db="EMBL/GenBank/DDBJ databases">
        <title>Draft genome assembly of filamentous brackish cyanobacterium Limnoraphis robusta strain CS-951.</title>
        <authorList>
            <person name="Willis A."/>
            <person name="Parks M."/>
            <person name="Burford M.A."/>
        </authorList>
    </citation>
    <scope>NUCLEOTIDE SEQUENCE [LARGE SCALE GENOMIC DNA]</scope>
    <source>
        <strain evidence="2 3">CS-951</strain>
    </source>
</reference>
<evidence type="ECO:0000313" key="2">
    <source>
        <dbReference type="EMBL" id="KKD38741.1"/>
    </source>
</evidence>
<feature type="domain" description="Glycosyltransferase 2-like" evidence="1">
    <location>
        <begin position="11"/>
        <end position="171"/>
    </location>
</feature>
<dbReference type="SUPFAM" id="SSF53448">
    <property type="entry name" value="Nucleotide-diphospho-sugar transferases"/>
    <property type="match status" value="1"/>
</dbReference>
<keyword evidence="2" id="KW-0808">Transferase</keyword>